<evidence type="ECO:0000259" key="3">
    <source>
        <dbReference type="PROSITE" id="PS50103"/>
    </source>
</evidence>
<protein>
    <recommendedName>
        <fullName evidence="3">C3H1-type domain-containing protein</fullName>
    </recommendedName>
</protein>
<sequence>MPRLEESIFRSCPVQRSGMVLPVKNTFIHFDHPTDLAEFPATTGSEAGLSAASGRCSSPEDSDDFHFWLPSLSSSSGSQRRPSSLGASPSPSDIVCQAGGGQWPAALPRQAARRKEGQKDAAASALQGQPVPSPALTCSGPRPLVQPPKAAGGTQATAGPIAAAATQEVAAATAAVAKLPEEDREPRGLTAGSDWGKGLMDIFHEIWRGSGGSSQPDAGGDSGASGSTPGAAAPGGSGAAALQPARLEELATAAAADGLDTDPAQGDLLARIPRNENGELTSIGSICHEVGGCNPCPHWFKGVCANGLACKHCHFLHDGQRPRRLRPSKQARARLRKRAQDCSADDMPEQKPSSGLPGYEPSQFAQQLALAADQAGLAVASALDLRQVQKHQISL</sequence>
<keyword evidence="1" id="KW-0479">Metal-binding</keyword>
<feature type="region of interest" description="Disordered" evidence="2">
    <location>
        <begin position="207"/>
        <end position="241"/>
    </location>
</feature>
<evidence type="ECO:0000256" key="1">
    <source>
        <dbReference type="PROSITE-ProRule" id="PRU00723"/>
    </source>
</evidence>
<organism evidence="4">
    <name type="scientific">Pyrodinium bahamense</name>
    <dbReference type="NCBI Taxonomy" id="73915"/>
    <lineage>
        <taxon>Eukaryota</taxon>
        <taxon>Sar</taxon>
        <taxon>Alveolata</taxon>
        <taxon>Dinophyceae</taxon>
        <taxon>Gonyaulacales</taxon>
        <taxon>Pyrocystaceae</taxon>
        <taxon>Pyrodinium</taxon>
    </lineage>
</organism>
<feature type="compositionally biased region" description="Low complexity" evidence="2">
    <location>
        <begin position="147"/>
        <end position="159"/>
    </location>
</feature>
<dbReference type="GO" id="GO:0008270">
    <property type="term" value="F:zinc ion binding"/>
    <property type="evidence" value="ECO:0007669"/>
    <property type="project" value="UniProtKB-KW"/>
</dbReference>
<feature type="compositionally biased region" description="Low complexity" evidence="2">
    <location>
        <begin position="213"/>
        <end position="232"/>
    </location>
</feature>
<feature type="region of interest" description="Disordered" evidence="2">
    <location>
        <begin position="73"/>
        <end position="159"/>
    </location>
</feature>
<gene>
    <name evidence="4" type="ORF">PBAH0796_LOCUS15072</name>
</gene>
<name>A0A7S0AEE1_9DINO</name>
<feature type="domain" description="C3H1-type" evidence="3">
    <location>
        <begin position="295"/>
        <end position="320"/>
    </location>
</feature>
<accession>A0A7S0AEE1</accession>
<dbReference type="InterPro" id="IPR000571">
    <property type="entry name" value="Znf_CCCH"/>
</dbReference>
<dbReference type="EMBL" id="HBEG01024800">
    <property type="protein sequence ID" value="CAD8360842.1"/>
    <property type="molecule type" value="Transcribed_RNA"/>
</dbReference>
<dbReference type="AlphaFoldDB" id="A0A7S0AEE1"/>
<evidence type="ECO:0000313" key="4">
    <source>
        <dbReference type="EMBL" id="CAD8360842.1"/>
    </source>
</evidence>
<keyword evidence="1" id="KW-0863">Zinc-finger</keyword>
<keyword evidence="1" id="KW-0862">Zinc</keyword>
<proteinExistence type="predicted"/>
<dbReference type="PROSITE" id="PS50103">
    <property type="entry name" value="ZF_C3H1"/>
    <property type="match status" value="1"/>
</dbReference>
<feature type="region of interest" description="Disordered" evidence="2">
    <location>
        <begin position="336"/>
        <end position="360"/>
    </location>
</feature>
<reference evidence="4" key="1">
    <citation type="submission" date="2021-01" db="EMBL/GenBank/DDBJ databases">
        <authorList>
            <person name="Corre E."/>
            <person name="Pelletier E."/>
            <person name="Niang G."/>
            <person name="Scheremetjew M."/>
            <person name="Finn R."/>
            <person name="Kale V."/>
            <person name="Holt S."/>
            <person name="Cochrane G."/>
            <person name="Meng A."/>
            <person name="Brown T."/>
            <person name="Cohen L."/>
        </authorList>
    </citation>
    <scope>NUCLEOTIDE SEQUENCE</scope>
    <source>
        <strain evidence="4">Pbaha01</strain>
    </source>
</reference>
<feature type="compositionally biased region" description="Low complexity" evidence="2">
    <location>
        <begin position="73"/>
        <end position="86"/>
    </location>
</feature>
<feature type="zinc finger region" description="C3H1-type" evidence="1">
    <location>
        <begin position="295"/>
        <end position="320"/>
    </location>
</feature>
<evidence type="ECO:0000256" key="2">
    <source>
        <dbReference type="SAM" id="MobiDB-lite"/>
    </source>
</evidence>